<dbReference type="AlphaFoldDB" id="A0A366XTS0"/>
<evidence type="ECO:0000259" key="2">
    <source>
        <dbReference type="Pfam" id="PF22725"/>
    </source>
</evidence>
<reference evidence="3 4" key="1">
    <citation type="submission" date="2018-07" db="EMBL/GenBank/DDBJ databases">
        <title>Lottiidibacillus patelloidae gen. nov., sp. nov., isolated from the intestinal tract of a marine limpet and the reclassification of B. taeanensis BH030017T, B. algicola KMM 3737T and B. hwajinpoensis SW-72T as genus Lottiidibacillus.</title>
        <authorList>
            <person name="Liu R."/>
            <person name="Huang Z."/>
        </authorList>
    </citation>
    <scope>NUCLEOTIDE SEQUENCE [LARGE SCALE GENOMIC DNA]</scope>
    <source>
        <strain evidence="3 4">BH030017</strain>
    </source>
</reference>
<dbReference type="InterPro" id="IPR036916">
    <property type="entry name" value="Sda_sf"/>
</dbReference>
<feature type="domain" description="Gfo/Idh/MocA-like oxidoreductase N-terminal" evidence="1">
    <location>
        <begin position="56"/>
        <end position="175"/>
    </location>
</feature>
<dbReference type="PANTHER" id="PTHR43377:SF1">
    <property type="entry name" value="BILIVERDIN REDUCTASE A"/>
    <property type="match status" value="1"/>
</dbReference>
<dbReference type="Pfam" id="PF01408">
    <property type="entry name" value="GFO_IDH_MocA"/>
    <property type="match status" value="1"/>
</dbReference>
<gene>
    <name evidence="3" type="ORF">DS031_21485</name>
</gene>
<dbReference type="PANTHER" id="PTHR43377">
    <property type="entry name" value="BILIVERDIN REDUCTASE A"/>
    <property type="match status" value="1"/>
</dbReference>
<name>A0A366XTS0_9BACI</name>
<feature type="domain" description="GFO/IDH/MocA-like oxidoreductase" evidence="2">
    <location>
        <begin position="183"/>
        <end position="310"/>
    </location>
</feature>
<dbReference type="Gene3D" id="3.30.360.10">
    <property type="entry name" value="Dihydrodipicolinate Reductase, domain 2"/>
    <property type="match status" value="1"/>
</dbReference>
<dbReference type="EMBL" id="QOCW01000034">
    <property type="protein sequence ID" value="RBW67544.1"/>
    <property type="molecule type" value="Genomic_DNA"/>
</dbReference>
<sequence length="399" mass="43815">MIQILNNQTLIHSFIKALELNLDNDFIALLAEELNKRNLTLNDKKIIGRNLHMSTLKIGVIGCGSIAQHRHLLEYAVNDAVEIAAVCDIVQERAEEIAEKYGAKAYTSYEELLANKEIDAVSVCTPNYLHAPISIAALNAGKHVLCEKPMATSQQEAEAMIEAAKRNGKKLMIAHNQRFVSSHQKARKLIENGEIGKIYSFRTAFGHGGPEGWSVEGKEGWFFQKEKAFIGAMGDLGVHKTDLIRYLLGEEVTEVAGFVETSAKDFSDVDDNAVCVLKMESGIIGTLAASWSYVGKEDNSTIIYGEKAILRLEDDPTHSLVVQYQNGEVVKYELGKIQSNESGGQVNSHIVEQFVNCVLHDTEPPVSGEEGMKSLQVILAALESNETKKIARVSTAVSV</sequence>
<dbReference type="Gene3D" id="1.10.287.1100">
    <property type="entry name" value="Sporulation inhibitor A"/>
    <property type="match status" value="1"/>
</dbReference>
<dbReference type="Pfam" id="PF22725">
    <property type="entry name" value="GFO_IDH_MocA_C3"/>
    <property type="match status" value="1"/>
</dbReference>
<dbReference type="SUPFAM" id="SSF51735">
    <property type="entry name" value="NAD(P)-binding Rossmann-fold domains"/>
    <property type="match status" value="1"/>
</dbReference>
<evidence type="ECO:0000313" key="4">
    <source>
        <dbReference type="Proteomes" id="UP000253314"/>
    </source>
</evidence>
<dbReference type="InterPro" id="IPR000683">
    <property type="entry name" value="Gfo/Idh/MocA-like_OxRdtase_N"/>
</dbReference>
<organism evidence="3 4">
    <name type="scientific">Bacillus taeanensis</name>
    <dbReference type="NCBI Taxonomy" id="273032"/>
    <lineage>
        <taxon>Bacteria</taxon>
        <taxon>Bacillati</taxon>
        <taxon>Bacillota</taxon>
        <taxon>Bacilli</taxon>
        <taxon>Bacillales</taxon>
        <taxon>Bacillaceae</taxon>
        <taxon>Bacillus</taxon>
    </lineage>
</organism>
<dbReference type="InterPro" id="IPR036291">
    <property type="entry name" value="NAD(P)-bd_dom_sf"/>
</dbReference>
<dbReference type="Pfam" id="PF08970">
    <property type="entry name" value="Sda"/>
    <property type="match status" value="1"/>
</dbReference>
<dbReference type="Proteomes" id="UP000253314">
    <property type="component" value="Unassembled WGS sequence"/>
</dbReference>
<dbReference type="SUPFAM" id="SSF100985">
    <property type="entry name" value="Sporulation inhibitor Sda"/>
    <property type="match status" value="1"/>
</dbReference>
<dbReference type="InterPro" id="IPR051450">
    <property type="entry name" value="Gfo/Idh/MocA_Oxidoreductases"/>
</dbReference>
<evidence type="ECO:0000259" key="1">
    <source>
        <dbReference type="Pfam" id="PF01408"/>
    </source>
</evidence>
<evidence type="ECO:0000313" key="3">
    <source>
        <dbReference type="EMBL" id="RBW67544.1"/>
    </source>
</evidence>
<dbReference type="GO" id="GO:0000166">
    <property type="term" value="F:nucleotide binding"/>
    <property type="evidence" value="ECO:0007669"/>
    <property type="project" value="InterPro"/>
</dbReference>
<proteinExistence type="predicted"/>
<comment type="caution">
    <text evidence="3">The sequence shown here is derived from an EMBL/GenBank/DDBJ whole genome shotgun (WGS) entry which is preliminary data.</text>
</comment>
<dbReference type="SUPFAM" id="SSF55347">
    <property type="entry name" value="Glyceraldehyde-3-phosphate dehydrogenase-like, C-terminal domain"/>
    <property type="match status" value="1"/>
</dbReference>
<keyword evidence="4" id="KW-1185">Reference proteome</keyword>
<dbReference type="OrthoDB" id="9815825at2"/>
<dbReference type="Gene3D" id="3.40.50.720">
    <property type="entry name" value="NAD(P)-binding Rossmann-like Domain"/>
    <property type="match status" value="1"/>
</dbReference>
<protein>
    <submittedName>
        <fullName evidence="3">Gfo/Idh/MocA family oxidoreductase</fullName>
    </submittedName>
</protein>
<accession>A0A366XTS0</accession>
<dbReference type="InterPro" id="IPR015064">
    <property type="entry name" value="Sda"/>
</dbReference>
<dbReference type="InterPro" id="IPR055170">
    <property type="entry name" value="GFO_IDH_MocA-like_dom"/>
</dbReference>